<dbReference type="EMBL" id="SMLM01000004">
    <property type="protein sequence ID" value="TFY99263.1"/>
    <property type="molecule type" value="Genomic_DNA"/>
</dbReference>
<evidence type="ECO:0000256" key="1">
    <source>
        <dbReference type="SAM" id="MobiDB-lite"/>
    </source>
</evidence>
<dbReference type="InterPro" id="IPR058807">
    <property type="entry name" value="ScoMcrA_N"/>
</dbReference>
<proteinExistence type="predicted"/>
<protein>
    <submittedName>
        <fullName evidence="4">Uncharacterized protein</fullName>
    </submittedName>
</protein>
<sequence>MTEPTNIFIFTAGDASARAHLDDSITKSISLETVLAHLPPDTHSQISEISKEHGLYAWGAIPGPQNRPRWAAMQEGDLALCVYDSRYRYVAQVLKKFENEDLARAIWGQDPEGRTWSLIYFLTEPQKLDVPLLDLAGYLQQGYMGFTRISDAKSARIKAEFGSINTFVEQQLLSRPIDAHPLDNITRQDVLDALARLDAGETHGYGPSTDYNLVHEGKPYPPKAAAGIATMRTLGRPLRPSEFSAGMGTKNFRVLEKLGFTIQPKPSDDLFFLIRSNEDSPYDDELGVRYHFTNTVPNHKKLLVGARVVVDSTSSNGTRLRGHGNLGPAQSKVTPSGSQEFVSEFTSWTPFSPPKPISAALKAQIAAQPGYNVQHAIRPLSRRLFEAITDGKPIDMIDEVVLIGTTRRTDKELDEFQDLVNREGGQAWWWSFPIKSEAQSALPRPFYVYLNRGGGVFTHRCRVDDFRTSQGNSGMESPWPEKTPLRLRGATRAGDRQSEVFKTWLLVGSVEEIKPALALSDFEPAAPWSSDNNILNQSTFGYAYRKQKTGVPTPSKPYTVDDAIEDIFLSKTDLEELIGLLSSKKNLILQGAPGTGKTYLAKRLAFALMGEAADDRVTMVQFHQSYSYEDFIGGYRPTGEGFAFKSGVFSRFCAAATQRPTAKFVFVIDEINRGNLSKILGEVMLLMESDKRGPGWAIPLTYSTEQEPPFYIPENVYIIGLMNTADRSLAMVDYALRRRFAFWTLLPAFESARFKVHLQSREIPEAFTKKIVDRMSKLNAAIAADKDLGAGFMVGHSFFTSPDESVSADAWYARVIRAEVAPLLAEYWFDKPASYIEDRVNELLA</sequence>
<dbReference type="GO" id="GO:0005524">
    <property type="term" value="F:ATP binding"/>
    <property type="evidence" value="ECO:0007669"/>
    <property type="project" value="InterPro"/>
</dbReference>
<reference evidence="4 5" key="1">
    <citation type="submission" date="2019-03" db="EMBL/GenBank/DDBJ databases">
        <title>Ramlibacter henchirensis DSM 14656, whole genome shotgun sequence.</title>
        <authorList>
            <person name="Zhang X."/>
            <person name="Feng G."/>
            <person name="Zhu H."/>
        </authorList>
    </citation>
    <scope>NUCLEOTIDE SEQUENCE [LARGE SCALE GENOMIC DNA]</scope>
    <source>
        <strain evidence="4 5">DSM 14656</strain>
    </source>
</reference>
<evidence type="ECO:0000259" key="3">
    <source>
        <dbReference type="Pfam" id="PF26345"/>
    </source>
</evidence>
<dbReference type="AlphaFoldDB" id="A0A4Z0BLG1"/>
<evidence type="ECO:0000313" key="4">
    <source>
        <dbReference type="EMBL" id="TFY99263.1"/>
    </source>
</evidence>
<feature type="domain" description="ATPase dynein-related AAA" evidence="2">
    <location>
        <begin position="586"/>
        <end position="740"/>
    </location>
</feature>
<dbReference type="Pfam" id="PF26345">
    <property type="entry name" value="ScoMcrA_N"/>
    <property type="match status" value="1"/>
</dbReference>
<dbReference type="Pfam" id="PF07728">
    <property type="entry name" value="AAA_5"/>
    <property type="match status" value="1"/>
</dbReference>
<dbReference type="InterPro" id="IPR027417">
    <property type="entry name" value="P-loop_NTPase"/>
</dbReference>
<dbReference type="SUPFAM" id="SSF52540">
    <property type="entry name" value="P-loop containing nucleoside triphosphate hydrolases"/>
    <property type="match status" value="1"/>
</dbReference>
<accession>A0A4Z0BLG1</accession>
<dbReference type="CDD" id="cd00009">
    <property type="entry name" value="AAA"/>
    <property type="match status" value="1"/>
</dbReference>
<name>A0A4Z0BLG1_9BURK</name>
<organism evidence="4 5">
    <name type="scientific">Ramlibacter henchirensis</name>
    <dbReference type="NCBI Taxonomy" id="204072"/>
    <lineage>
        <taxon>Bacteria</taxon>
        <taxon>Pseudomonadati</taxon>
        <taxon>Pseudomonadota</taxon>
        <taxon>Betaproteobacteria</taxon>
        <taxon>Burkholderiales</taxon>
        <taxon>Comamonadaceae</taxon>
        <taxon>Ramlibacter</taxon>
    </lineage>
</organism>
<dbReference type="GO" id="GO:0016887">
    <property type="term" value="F:ATP hydrolysis activity"/>
    <property type="evidence" value="ECO:0007669"/>
    <property type="project" value="InterPro"/>
</dbReference>
<feature type="domain" description="ScoMcrA-like N-terminal head" evidence="3">
    <location>
        <begin position="184"/>
        <end position="263"/>
    </location>
</feature>
<gene>
    <name evidence="4" type="ORF">EZ313_22125</name>
</gene>
<evidence type="ECO:0000313" key="5">
    <source>
        <dbReference type="Proteomes" id="UP000298180"/>
    </source>
</evidence>
<dbReference type="InterPro" id="IPR052934">
    <property type="entry name" value="Methyl-DNA_Rec/Restrict_Enz"/>
</dbReference>
<dbReference type="Gene3D" id="3.40.50.300">
    <property type="entry name" value="P-loop containing nucleotide triphosphate hydrolases"/>
    <property type="match status" value="1"/>
</dbReference>
<dbReference type="PANTHER" id="PTHR37291">
    <property type="entry name" value="5-METHYLCYTOSINE-SPECIFIC RESTRICTION ENZYME B"/>
    <property type="match status" value="1"/>
</dbReference>
<dbReference type="Proteomes" id="UP000298180">
    <property type="component" value="Unassembled WGS sequence"/>
</dbReference>
<feature type="region of interest" description="Disordered" evidence="1">
    <location>
        <begin position="314"/>
        <end position="334"/>
    </location>
</feature>
<comment type="caution">
    <text evidence="4">The sequence shown here is derived from an EMBL/GenBank/DDBJ whole genome shotgun (WGS) entry which is preliminary data.</text>
</comment>
<evidence type="ECO:0000259" key="2">
    <source>
        <dbReference type="Pfam" id="PF07728"/>
    </source>
</evidence>
<keyword evidence="5" id="KW-1185">Reference proteome</keyword>
<dbReference type="InterPro" id="IPR011704">
    <property type="entry name" value="ATPase_dyneun-rel_AAA"/>
</dbReference>
<dbReference type="OrthoDB" id="9781481at2"/>
<dbReference type="PANTHER" id="PTHR37291:SF1">
    <property type="entry name" value="TYPE IV METHYL-DIRECTED RESTRICTION ENZYME ECOKMCRB SUBUNIT"/>
    <property type="match status" value="1"/>
</dbReference>